<sequence length="69" mass="8326">MFEKIDLKIIKKRETVKKENQQKNDNEIYIFQVSGNYRTYNAEKMENKVRNTEYGKNSLENIESHGREI</sequence>
<dbReference type="Proteomes" id="UP000033038">
    <property type="component" value="Chromosome"/>
</dbReference>
<dbReference type="PATRIC" id="fig|1434109.4.peg.2073"/>
<protein>
    <submittedName>
        <fullName evidence="1">Uncharacterized protein</fullName>
    </submittedName>
</protein>
<accession>A0A0E3LL99</accession>
<dbReference type="HOGENOM" id="CLU_2766033_0_0_2"/>
<organism evidence="1 2">
    <name type="scientific">Methanosarcina barkeri str. Wiesmoor</name>
    <dbReference type="NCBI Taxonomy" id="1434109"/>
    <lineage>
        <taxon>Archaea</taxon>
        <taxon>Methanobacteriati</taxon>
        <taxon>Methanobacteriota</taxon>
        <taxon>Stenosarchaea group</taxon>
        <taxon>Methanomicrobia</taxon>
        <taxon>Methanosarcinales</taxon>
        <taxon>Methanosarcinaceae</taxon>
        <taxon>Methanosarcina</taxon>
    </lineage>
</organism>
<name>A0A0E3LL99_METBA</name>
<dbReference type="KEGG" id="mbw:MSBRW_1648"/>
<gene>
    <name evidence="1" type="ORF">MSBRW_1648</name>
</gene>
<reference evidence="1 2" key="1">
    <citation type="submission" date="2014-07" db="EMBL/GenBank/DDBJ databases">
        <title>Methanogenic archaea and the global carbon cycle.</title>
        <authorList>
            <person name="Henriksen J.R."/>
            <person name="Luke J."/>
            <person name="Reinhart S."/>
            <person name="Benedict M.N."/>
            <person name="Youngblut N.D."/>
            <person name="Metcalf M.E."/>
            <person name="Whitaker R.J."/>
            <person name="Metcalf W.W."/>
        </authorList>
    </citation>
    <scope>NUCLEOTIDE SEQUENCE [LARGE SCALE GENOMIC DNA]</scope>
    <source>
        <strain evidence="1 2">Wiesmoor</strain>
    </source>
</reference>
<dbReference type="EMBL" id="CP009526">
    <property type="protein sequence ID" value="AKB50901.1"/>
    <property type="molecule type" value="Genomic_DNA"/>
</dbReference>
<evidence type="ECO:0000313" key="2">
    <source>
        <dbReference type="Proteomes" id="UP000033038"/>
    </source>
</evidence>
<dbReference type="AlphaFoldDB" id="A0A0E3LL99"/>
<proteinExistence type="predicted"/>
<evidence type="ECO:0000313" key="1">
    <source>
        <dbReference type="EMBL" id="AKB50901.1"/>
    </source>
</evidence>